<dbReference type="InterPro" id="IPR011032">
    <property type="entry name" value="GroES-like_sf"/>
</dbReference>
<dbReference type="InterPro" id="IPR041694">
    <property type="entry name" value="ADH_N_2"/>
</dbReference>
<dbReference type="InterPro" id="IPR036291">
    <property type="entry name" value="NAD(P)-bd_dom_sf"/>
</dbReference>
<feature type="region of interest" description="Disordered" evidence="2">
    <location>
        <begin position="1"/>
        <end position="28"/>
    </location>
</feature>
<proteinExistence type="predicted"/>
<dbReference type="InterPro" id="IPR020843">
    <property type="entry name" value="ER"/>
</dbReference>
<evidence type="ECO:0000313" key="5">
    <source>
        <dbReference type="Proteomes" id="UP001161409"/>
    </source>
</evidence>
<evidence type="ECO:0000256" key="2">
    <source>
        <dbReference type="SAM" id="MobiDB-lite"/>
    </source>
</evidence>
<dbReference type="Gene3D" id="3.90.180.10">
    <property type="entry name" value="Medium-chain alcohol dehydrogenases, catalytic domain"/>
    <property type="match status" value="1"/>
</dbReference>
<reference evidence="4" key="1">
    <citation type="journal article" date="2014" name="Int. J. Syst. Evol. Microbiol.">
        <title>Complete genome of a new Firmicutes species belonging to the dominant human colonic microbiota ('Ruminococcus bicirculans') reveals two chromosomes and a selective capacity to utilize plant glucans.</title>
        <authorList>
            <consortium name="NISC Comparative Sequencing Program"/>
            <person name="Wegmann U."/>
            <person name="Louis P."/>
            <person name="Goesmann A."/>
            <person name="Henrissat B."/>
            <person name="Duncan S.H."/>
            <person name="Flint H.J."/>
        </authorList>
    </citation>
    <scope>NUCLEOTIDE SEQUENCE</scope>
    <source>
        <strain evidence="4">NBRC 103408</strain>
    </source>
</reference>
<accession>A0ABQ5U4B3</accession>
<dbReference type="SMART" id="SM00829">
    <property type="entry name" value="PKS_ER"/>
    <property type="match status" value="1"/>
</dbReference>
<feature type="domain" description="Enoyl reductase (ER)" evidence="3">
    <location>
        <begin position="18"/>
        <end position="335"/>
    </location>
</feature>
<evidence type="ECO:0000256" key="1">
    <source>
        <dbReference type="ARBA" id="ARBA00023002"/>
    </source>
</evidence>
<protein>
    <submittedName>
        <fullName evidence="4">NADP-dependent oxidoreductase</fullName>
    </submittedName>
</protein>
<sequence>MTEMNKQWLLKSRPVGEPTPDNFELAESPVSEPAEGQFLVKVIYMSLDPYMRGRMNASKSYAVSAELGQPMTGSGVGVVVKSRHKGFAEGDYVMGMTNWQSYWLSDGTGVMKLDPARAPISTAVGVLGMPGLTAYVGLLDIGQPKEGETVVVAAASGAVGSVVGQVAKIKGARAVGIAGSKEKCDFVEKELGFDICLNYKDPDFVAKLHEACPKGIDVYFENVGGAVFEAVFPLMNDFARIPLCGRIANYNMTADPEGPNKLPAFFGDMLVKRMTLQGFIISDRYNRLPDFLRDMGAWVAAGEVKYKEDIVKGIEKAPEAFIGLLKGANFGKLLVQVSDDPTRK</sequence>
<dbReference type="InterPro" id="IPR013149">
    <property type="entry name" value="ADH-like_C"/>
</dbReference>
<comment type="caution">
    <text evidence="4">The sequence shown here is derived from an EMBL/GenBank/DDBJ whole genome shotgun (WGS) entry which is preliminary data.</text>
</comment>
<keyword evidence="1" id="KW-0560">Oxidoreductase</keyword>
<dbReference type="Gene3D" id="3.40.50.720">
    <property type="entry name" value="NAD(P)-binding Rossmann-like Domain"/>
    <property type="match status" value="1"/>
</dbReference>
<evidence type="ECO:0000259" key="3">
    <source>
        <dbReference type="SMART" id="SM00829"/>
    </source>
</evidence>
<gene>
    <name evidence="4" type="ORF">GCM10007924_19040</name>
</gene>
<dbReference type="SUPFAM" id="SSF50129">
    <property type="entry name" value="GroES-like"/>
    <property type="match status" value="2"/>
</dbReference>
<dbReference type="Pfam" id="PF16884">
    <property type="entry name" value="ADH_N_2"/>
    <property type="match status" value="1"/>
</dbReference>
<dbReference type="RefSeq" id="WP_169560826.1">
    <property type="nucleotide sequence ID" value="NZ_BSNF01000006.1"/>
</dbReference>
<organism evidence="4 5">
    <name type="scientific">Sneathiella chinensis</name>
    <dbReference type="NCBI Taxonomy" id="349750"/>
    <lineage>
        <taxon>Bacteria</taxon>
        <taxon>Pseudomonadati</taxon>
        <taxon>Pseudomonadota</taxon>
        <taxon>Alphaproteobacteria</taxon>
        <taxon>Sneathiellales</taxon>
        <taxon>Sneathiellaceae</taxon>
        <taxon>Sneathiella</taxon>
    </lineage>
</organism>
<dbReference type="PANTHER" id="PTHR43205">
    <property type="entry name" value="PROSTAGLANDIN REDUCTASE"/>
    <property type="match status" value="1"/>
</dbReference>
<dbReference type="Proteomes" id="UP001161409">
    <property type="component" value="Unassembled WGS sequence"/>
</dbReference>
<keyword evidence="5" id="KW-1185">Reference proteome</keyword>
<evidence type="ECO:0000313" key="4">
    <source>
        <dbReference type="EMBL" id="GLQ06683.1"/>
    </source>
</evidence>
<reference evidence="4" key="2">
    <citation type="submission" date="2023-01" db="EMBL/GenBank/DDBJ databases">
        <title>Draft genome sequence of Sneathiella chinensis strain NBRC 103408.</title>
        <authorList>
            <person name="Sun Q."/>
            <person name="Mori K."/>
        </authorList>
    </citation>
    <scope>NUCLEOTIDE SEQUENCE</scope>
    <source>
        <strain evidence="4">NBRC 103408</strain>
    </source>
</reference>
<name>A0ABQ5U4B3_9PROT</name>
<dbReference type="InterPro" id="IPR045010">
    <property type="entry name" value="MDR_fam"/>
</dbReference>
<dbReference type="PANTHER" id="PTHR43205:SF7">
    <property type="entry name" value="PROSTAGLANDIN REDUCTASE 1"/>
    <property type="match status" value="1"/>
</dbReference>
<dbReference type="CDD" id="cd05288">
    <property type="entry name" value="PGDH"/>
    <property type="match status" value="1"/>
</dbReference>
<dbReference type="Pfam" id="PF00107">
    <property type="entry name" value="ADH_zinc_N"/>
    <property type="match status" value="1"/>
</dbReference>
<dbReference type="EMBL" id="BSNF01000006">
    <property type="protein sequence ID" value="GLQ06683.1"/>
    <property type="molecule type" value="Genomic_DNA"/>
</dbReference>
<dbReference type="SUPFAM" id="SSF51735">
    <property type="entry name" value="NAD(P)-binding Rossmann-fold domains"/>
    <property type="match status" value="1"/>
</dbReference>